<dbReference type="PANTHER" id="PTHR11471:SF23">
    <property type="entry name" value="TUMOR NECROSIS FACTOR"/>
    <property type="match status" value="1"/>
</dbReference>
<protein>
    <recommendedName>
        <fullName evidence="5">Lymphotoxin-alpha</fullName>
    </recommendedName>
    <alternativeName>
        <fullName evidence="15">TNF-alpha</fullName>
    </alternativeName>
    <alternativeName>
        <fullName evidence="16">TNF-beta</fullName>
    </alternativeName>
    <alternativeName>
        <fullName evidence="4">Tumor necrosis factor</fullName>
    </alternativeName>
    <alternativeName>
        <fullName evidence="17">Tumor necrosis factor ligand superfamily member 1</fullName>
    </alternativeName>
</protein>
<keyword evidence="6" id="KW-0202">Cytokine</keyword>
<keyword evidence="12 20" id="KW-0472">Membrane</keyword>
<dbReference type="AlphaFoldDB" id="A0A674D6N0"/>
<dbReference type="FunFam" id="2.60.120.40:FF:000016">
    <property type="entry name" value="Tumor necrosis factor"/>
    <property type="match status" value="1"/>
</dbReference>
<dbReference type="CDD" id="cd00184">
    <property type="entry name" value="TNF"/>
    <property type="match status" value="1"/>
</dbReference>
<evidence type="ECO:0000256" key="14">
    <source>
        <dbReference type="ARBA" id="ARBA00023180"/>
    </source>
</evidence>
<dbReference type="GO" id="GO:0005125">
    <property type="term" value="F:cytokine activity"/>
    <property type="evidence" value="ECO:0007669"/>
    <property type="project" value="UniProtKB-KW"/>
</dbReference>
<accession>A0A674D6N0</accession>
<dbReference type="GO" id="GO:0016020">
    <property type="term" value="C:membrane"/>
    <property type="evidence" value="ECO:0007669"/>
    <property type="project" value="UniProtKB-SubCell"/>
</dbReference>
<dbReference type="GO" id="GO:0005615">
    <property type="term" value="C:extracellular space"/>
    <property type="evidence" value="ECO:0007669"/>
    <property type="project" value="UniProtKB-KW"/>
</dbReference>
<dbReference type="Gene3D" id="2.60.120.40">
    <property type="match status" value="1"/>
</dbReference>
<evidence type="ECO:0000256" key="17">
    <source>
        <dbReference type="ARBA" id="ARBA00033263"/>
    </source>
</evidence>
<reference evidence="22" key="2">
    <citation type="submission" date="2025-09" db="UniProtKB">
        <authorList>
            <consortium name="Ensembl"/>
        </authorList>
    </citation>
    <scope>IDENTIFICATION</scope>
</reference>
<evidence type="ECO:0000256" key="20">
    <source>
        <dbReference type="SAM" id="Phobius"/>
    </source>
</evidence>
<dbReference type="SUPFAM" id="SSF49842">
    <property type="entry name" value="TNF-like"/>
    <property type="match status" value="1"/>
</dbReference>
<dbReference type="Proteomes" id="UP000472277">
    <property type="component" value="Chromosome 3"/>
</dbReference>
<gene>
    <name evidence="22" type="primary">LOC115177680</name>
</gene>
<sequence length="246" mass="27108">MEGYAMTPGDMERGPVYNTTVTAIAEGKASRGWLWRLCGVLLVAALCAAAALLFAWCQHGRLAMMQDKMEPQLEILIGAKDTHHTLKQIAGNAKAAIHLEGEYNPNLTADTVQWRKDDGQAFSQGGFKLQGNQILIPHTGLFFVYSQASFRVKCNGPGEHTTPLSHVIWRYSDSIGVNANLLSGVRSVCQRNYGDAESNIGEAWYNAVYLGAVFHLNEGDKLWTETNRLTDVEPEQGKNFFGVFAL</sequence>
<keyword evidence="11 20" id="KW-1133">Transmembrane helix</keyword>
<dbReference type="GO" id="GO:0006955">
    <property type="term" value="P:immune response"/>
    <property type="evidence" value="ECO:0007669"/>
    <property type="project" value="InterPro"/>
</dbReference>
<feature type="domain" description="THD" evidence="21">
    <location>
        <begin position="95"/>
        <end position="246"/>
    </location>
</feature>
<evidence type="ECO:0000256" key="8">
    <source>
        <dbReference type="ARBA" id="ARBA00022692"/>
    </source>
</evidence>
<keyword evidence="9" id="KW-0732">Signal</keyword>
<dbReference type="GeneTree" id="ENSGT01060000248544"/>
<dbReference type="KEGG" id="stru:115177680"/>
<feature type="transmembrane region" description="Helical" evidence="20">
    <location>
        <begin position="33"/>
        <end position="56"/>
    </location>
</feature>
<evidence type="ECO:0000256" key="9">
    <source>
        <dbReference type="ARBA" id="ARBA00022729"/>
    </source>
</evidence>
<reference evidence="22" key="1">
    <citation type="submission" date="2025-08" db="UniProtKB">
        <authorList>
            <consortium name="Ensembl"/>
        </authorList>
    </citation>
    <scope>IDENTIFICATION</scope>
</reference>
<dbReference type="Ensembl" id="ENSSTUT00000097438.1">
    <property type="protein sequence ID" value="ENSSTUP00000091575.1"/>
    <property type="gene ID" value="ENSSTUG00000040264.1"/>
</dbReference>
<evidence type="ECO:0000256" key="7">
    <source>
        <dbReference type="ARBA" id="ARBA00022525"/>
    </source>
</evidence>
<dbReference type="InterPro" id="IPR006052">
    <property type="entry name" value="TNF_dom"/>
</dbReference>
<dbReference type="InParanoid" id="A0A674D6N0"/>
<comment type="function">
    <text evidence="18">Cytokine that in its homotrimeric form binds to TNFRSF1A/TNFR1, TNFRSF1B/TNFBR and TNFRSF14/HVEM. In its heterotrimeric form with LTB binds to TNFRSF3/LTBR. Lymphotoxin is produced by lymphocytes and is cytotoxic for a wide range of tumor cells in vitro and in vivo.</text>
</comment>
<evidence type="ECO:0000256" key="6">
    <source>
        <dbReference type="ARBA" id="ARBA00022514"/>
    </source>
</evidence>
<evidence type="ECO:0000256" key="16">
    <source>
        <dbReference type="ARBA" id="ARBA00033253"/>
    </source>
</evidence>
<evidence type="ECO:0000256" key="2">
    <source>
        <dbReference type="ARBA" id="ARBA00004613"/>
    </source>
</evidence>
<evidence type="ECO:0000256" key="11">
    <source>
        <dbReference type="ARBA" id="ARBA00022989"/>
    </source>
</evidence>
<dbReference type="InterPro" id="IPR008983">
    <property type="entry name" value="Tumour_necrosis_fac-like_dom"/>
</dbReference>
<evidence type="ECO:0000256" key="4">
    <source>
        <dbReference type="ARBA" id="ARBA00013893"/>
    </source>
</evidence>
<evidence type="ECO:0000256" key="18">
    <source>
        <dbReference type="ARBA" id="ARBA00046146"/>
    </source>
</evidence>
<dbReference type="OMA" id="RSACQNV"/>
<keyword evidence="8 20" id="KW-0812">Transmembrane</keyword>
<dbReference type="Pfam" id="PF00229">
    <property type="entry name" value="TNF"/>
    <property type="match status" value="1"/>
</dbReference>
<comment type="similarity">
    <text evidence="3">Belongs to the tumor necrosis factor family.</text>
</comment>
<evidence type="ECO:0000256" key="3">
    <source>
        <dbReference type="ARBA" id="ARBA00008670"/>
    </source>
</evidence>
<keyword evidence="14" id="KW-0325">Glycoprotein</keyword>
<comment type="subunit">
    <text evidence="19">Homotrimer, and heterotrimer of either two LTB and one LTA subunits or (less prevalent) two LTA and one LTB subunits. Interacts with TNFRSF14.</text>
</comment>
<dbReference type="GeneID" id="115177680"/>
<organism evidence="22 23">
    <name type="scientific">Salmo trutta</name>
    <name type="common">Brown trout</name>
    <dbReference type="NCBI Taxonomy" id="8032"/>
    <lineage>
        <taxon>Eukaryota</taxon>
        <taxon>Metazoa</taxon>
        <taxon>Chordata</taxon>
        <taxon>Craniata</taxon>
        <taxon>Vertebrata</taxon>
        <taxon>Euteleostomi</taxon>
        <taxon>Actinopterygii</taxon>
        <taxon>Neopterygii</taxon>
        <taxon>Teleostei</taxon>
        <taxon>Protacanthopterygii</taxon>
        <taxon>Salmoniformes</taxon>
        <taxon>Salmonidae</taxon>
        <taxon>Salmoninae</taxon>
        <taxon>Salmo</taxon>
    </lineage>
</organism>
<evidence type="ECO:0000256" key="10">
    <source>
        <dbReference type="ARBA" id="ARBA00022968"/>
    </source>
</evidence>
<dbReference type="SMART" id="SM00207">
    <property type="entry name" value="TNF"/>
    <property type="match status" value="1"/>
</dbReference>
<evidence type="ECO:0000259" key="21">
    <source>
        <dbReference type="PROSITE" id="PS50049"/>
    </source>
</evidence>
<evidence type="ECO:0000313" key="23">
    <source>
        <dbReference type="Proteomes" id="UP000472277"/>
    </source>
</evidence>
<evidence type="ECO:0000313" key="22">
    <source>
        <dbReference type="Ensembl" id="ENSSTUP00000091575.1"/>
    </source>
</evidence>
<evidence type="ECO:0000256" key="5">
    <source>
        <dbReference type="ARBA" id="ARBA00018403"/>
    </source>
</evidence>
<evidence type="ECO:0000256" key="13">
    <source>
        <dbReference type="ARBA" id="ARBA00023157"/>
    </source>
</evidence>
<evidence type="ECO:0000256" key="12">
    <source>
        <dbReference type="ARBA" id="ARBA00023136"/>
    </source>
</evidence>
<evidence type="ECO:0000256" key="15">
    <source>
        <dbReference type="ARBA" id="ARBA00029751"/>
    </source>
</evidence>
<dbReference type="InterPro" id="IPR006053">
    <property type="entry name" value="TNF"/>
</dbReference>
<evidence type="ECO:0000256" key="19">
    <source>
        <dbReference type="ARBA" id="ARBA00046860"/>
    </source>
</evidence>
<proteinExistence type="inferred from homology"/>
<dbReference type="PROSITE" id="PS50049">
    <property type="entry name" value="THD_2"/>
    <property type="match status" value="1"/>
</dbReference>
<dbReference type="GO" id="GO:0005164">
    <property type="term" value="F:tumor necrosis factor receptor binding"/>
    <property type="evidence" value="ECO:0007669"/>
    <property type="project" value="InterPro"/>
</dbReference>
<keyword evidence="7" id="KW-0964">Secreted</keyword>
<dbReference type="PANTHER" id="PTHR11471">
    <property type="entry name" value="TUMOR NECROSIS FACTOR FAMILY MEMBER"/>
    <property type="match status" value="1"/>
</dbReference>
<dbReference type="OrthoDB" id="9940698at2759"/>
<keyword evidence="10" id="KW-0735">Signal-anchor</keyword>
<comment type="subcellular location">
    <subcellularLocation>
        <location evidence="1">Membrane</location>
        <topology evidence="1">Single-pass type II membrane protein</topology>
    </subcellularLocation>
    <subcellularLocation>
        <location evidence="2">Secreted</location>
    </subcellularLocation>
</comment>
<dbReference type="PRINTS" id="PR01234">
    <property type="entry name" value="TNECROSISFCT"/>
</dbReference>
<keyword evidence="23" id="KW-1185">Reference proteome</keyword>
<keyword evidence="13" id="KW-1015">Disulfide bond</keyword>
<name>A0A674D6N0_SALTR</name>
<evidence type="ECO:0000256" key="1">
    <source>
        <dbReference type="ARBA" id="ARBA00004606"/>
    </source>
</evidence>
<dbReference type="RefSeq" id="XP_029594491.1">
    <property type="nucleotide sequence ID" value="XM_029738631.1"/>
</dbReference>